<dbReference type="Proteomes" id="UP000095085">
    <property type="component" value="Unassembled WGS sequence"/>
</dbReference>
<dbReference type="PROSITE" id="PS51450">
    <property type="entry name" value="LRR"/>
    <property type="match status" value="3"/>
</dbReference>
<dbReference type="GeneID" id="30997356"/>
<dbReference type="Gene3D" id="3.80.10.10">
    <property type="entry name" value="Ribonuclease Inhibitor"/>
    <property type="match status" value="2"/>
</dbReference>
<dbReference type="RefSeq" id="XP_020074804.1">
    <property type="nucleotide sequence ID" value="XM_020222807.1"/>
</dbReference>
<evidence type="ECO:0008006" key="3">
    <source>
        <dbReference type="Google" id="ProtNLM"/>
    </source>
</evidence>
<dbReference type="EMBL" id="KV454544">
    <property type="protein sequence ID" value="ODV65737.1"/>
    <property type="molecule type" value="Genomic_DNA"/>
</dbReference>
<gene>
    <name evidence="1" type="ORF">HYPBUDRAFT_168450</name>
</gene>
<sequence length="532" mass="60882">MNGLPTELLIESLSHLPLSDLQLYYNDVQLRPYIFNIFFKNILILASVSEETDAEEDDFELEADSTFQFNDGKYIKFNSILSFLKFASNYEDFLNPDTLEVESIWNLFPLYKLYPNLLKKCQNIKINNKSATNIINANECYSNFDNIKAFTINGHTNYQNFLITANEVFSNLRTLGINNVDFDYSLFNTKLPSVNTLEIGDCQIKSLKLIPANLKRLLIKSLPNDYSLSSLQCKNIEELVVGNVDDVDFTRFNHLTALTISSHRTTQLNQLKLPPSIKSLTIRNSKLSLNDILNLPLLKLELENSFFVDEANVVLKNLLSFTYILNDCQSRVNFNLPNELKDLSIKLSQYTNEIGNVHFLNESSAKVEISDDYFNKSYIQLPLDLKNLNLTQNSLTNTHSLQFPPHLAKLNLSQNKLSSLENSNIQLLQDLEYLDLSYNDFVDFNNHLHLPNNLRILSLSKNPLVSYSNENNLYQLNLSHISKPLDIHLSNTVNSLSLKDVDTSSINLEQLTQNLGHFAHLPKFNNLVGYNI</sequence>
<name>A0A1E4REP3_9ASCO</name>
<dbReference type="STRING" id="984485.A0A1E4REP3"/>
<protein>
    <recommendedName>
        <fullName evidence="3">L domain-like protein</fullName>
    </recommendedName>
</protein>
<evidence type="ECO:0000313" key="2">
    <source>
        <dbReference type="Proteomes" id="UP000095085"/>
    </source>
</evidence>
<dbReference type="InterPro" id="IPR001611">
    <property type="entry name" value="Leu-rich_rpt"/>
</dbReference>
<reference evidence="2" key="1">
    <citation type="submission" date="2016-05" db="EMBL/GenBank/DDBJ databases">
        <title>Comparative genomics of biotechnologically important yeasts.</title>
        <authorList>
            <consortium name="DOE Joint Genome Institute"/>
            <person name="Riley R."/>
            <person name="Haridas S."/>
            <person name="Wolfe K.H."/>
            <person name="Lopes M.R."/>
            <person name="Hittinger C.T."/>
            <person name="Goker M."/>
            <person name="Salamov A."/>
            <person name="Wisecaver J."/>
            <person name="Long T.M."/>
            <person name="Aerts A.L."/>
            <person name="Barry K."/>
            <person name="Choi C."/>
            <person name="Clum A."/>
            <person name="Coughlan A.Y."/>
            <person name="Deshpande S."/>
            <person name="Douglass A.P."/>
            <person name="Hanson S.J."/>
            <person name="Klenk H.-P."/>
            <person name="Labutti K."/>
            <person name="Lapidus A."/>
            <person name="Lindquist E."/>
            <person name="Lipzen A."/>
            <person name="Meier-Kolthoff J.P."/>
            <person name="Ohm R.A."/>
            <person name="Otillar R.P."/>
            <person name="Pangilinan J."/>
            <person name="Peng Y."/>
            <person name="Rokas A."/>
            <person name="Rosa C.A."/>
            <person name="Scheuner C."/>
            <person name="Sibirny A.A."/>
            <person name="Slot J.C."/>
            <person name="Stielow J.B."/>
            <person name="Sun H."/>
            <person name="Kurtzman C.P."/>
            <person name="Blackwell M."/>
            <person name="Grigoriev I.V."/>
            <person name="Jeffries T.W."/>
        </authorList>
    </citation>
    <scope>NUCLEOTIDE SEQUENCE [LARGE SCALE GENOMIC DNA]</scope>
    <source>
        <strain evidence="2">NRRL Y-1933</strain>
    </source>
</reference>
<evidence type="ECO:0000313" key="1">
    <source>
        <dbReference type="EMBL" id="ODV65737.1"/>
    </source>
</evidence>
<accession>A0A1E4REP3</accession>
<dbReference type="SUPFAM" id="SSF52058">
    <property type="entry name" value="L domain-like"/>
    <property type="match status" value="2"/>
</dbReference>
<dbReference type="InterPro" id="IPR032675">
    <property type="entry name" value="LRR_dom_sf"/>
</dbReference>
<dbReference type="AlphaFoldDB" id="A0A1E4REP3"/>
<keyword evidence="2" id="KW-1185">Reference proteome</keyword>
<dbReference type="Pfam" id="PF13855">
    <property type="entry name" value="LRR_8"/>
    <property type="match status" value="1"/>
</dbReference>
<proteinExistence type="predicted"/>
<organism evidence="1 2">
    <name type="scientific">Hyphopichia burtonii NRRL Y-1933</name>
    <dbReference type="NCBI Taxonomy" id="984485"/>
    <lineage>
        <taxon>Eukaryota</taxon>
        <taxon>Fungi</taxon>
        <taxon>Dikarya</taxon>
        <taxon>Ascomycota</taxon>
        <taxon>Saccharomycotina</taxon>
        <taxon>Pichiomycetes</taxon>
        <taxon>Debaryomycetaceae</taxon>
        <taxon>Hyphopichia</taxon>
    </lineage>
</organism>